<keyword evidence="1" id="KW-0812">Transmembrane</keyword>
<gene>
    <name evidence="2" type="primary">Acey_s0150.g2768</name>
    <name evidence="2" type="ORF">Y032_0150g2768</name>
</gene>
<keyword evidence="3" id="KW-1185">Reference proteome</keyword>
<dbReference type="Proteomes" id="UP000024635">
    <property type="component" value="Unassembled WGS sequence"/>
</dbReference>
<protein>
    <submittedName>
        <fullName evidence="2">Uncharacterized protein</fullName>
    </submittedName>
</protein>
<keyword evidence="1" id="KW-0472">Membrane</keyword>
<accession>A0A016T1J9</accession>
<evidence type="ECO:0000313" key="2">
    <source>
        <dbReference type="EMBL" id="EYB96464.1"/>
    </source>
</evidence>
<name>A0A016T1J9_9BILA</name>
<reference evidence="3" key="1">
    <citation type="journal article" date="2015" name="Nat. Genet.">
        <title>The genome and transcriptome of the zoonotic hookworm Ancylostoma ceylanicum identify infection-specific gene families.</title>
        <authorList>
            <person name="Schwarz E.M."/>
            <person name="Hu Y."/>
            <person name="Antoshechkin I."/>
            <person name="Miller M.M."/>
            <person name="Sternberg P.W."/>
            <person name="Aroian R.V."/>
        </authorList>
    </citation>
    <scope>NUCLEOTIDE SEQUENCE</scope>
    <source>
        <strain evidence="3">HY135</strain>
    </source>
</reference>
<dbReference type="EMBL" id="JARK01001486">
    <property type="protein sequence ID" value="EYB96464.1"/>
    <property type="molecule type" value="Genomic_DNA"/>
</dbReference>
<evidence type="ECO:0000256" key="1">
    <source>
        <dbReference type="SAM" id="Phobius"/>
    </source>
</evidence>
<comment type="caution">
    <text evidence="2">The sequence shown here is derived from an EMBL/GenBank/DDBJ whole genome shotgun (WGS) entry which is preliminary data.</text>
</comment>
<organism evidence="2 3">
    <name type="scientific">Ancylostoma ceylanicum</name>
    <dbReference type="NCBI Taxonomy" id="53326"/>
    <lineage>
        <taxon>Eukaryota</taxon>
        <taxon>Metazoa</taxon>
        <taxon>Ecdysozoa</taxon>
        <taxon>Nematoda</taxon>
        <taxon>Chromadorea</taxon>
        <taxon>Rhabditida</taxon>
        <taxon>Rhabditina</taxon>
        <taxon>Rhabditomorpha</taxon>
        <taxon>Strongyloidea</taxon>
        <taxon>Ancylostomatidae</taxon>
        <taxon>Ancylostomatinae</taxon>
        <taxon>Ancylostoma</taxon>
    </lineage>
</organism>
<sequence length="73" mass="8036">MYLNVFYLLYFSVNLSFLMLPVDVSVFLHRHVLSGCERVRSFTTLLRRGAVAVRAAMALLVEGSNPAGGCDGN</sequence>
<dbReference type="AlphaFoldDB" id="A0A016T1J9"/>
<feature type="transmembrane region" description="Helical" evidence="1">
    <location>
        <begin position="6"/>
        <end position="28"/>
    </location>
</feature>
<proteinExistence type="predicted"/>
<evidence type="ECO:0000313" key="3">
    <source>
        <dbReference type="Proteomes" id="UP000024635"/>
    </source>
</evidence>
<keyword evidence="1" id="KW-1133">Transmembrane helix</keyword>